<gene>
    <name evidence="2" type="ORF">ENW50_04655</name>
</gene>
<dbReference type="AlphaFoldDB" id="A0A7V4XS46"/>
<reference evidence="2" key="1">
    <citation type="journal article" date="2020" name="mSystems">
        <title>Genome- and Community-Level Interaction Insights into Carbon Utilization and Element Cycling Functions of Hydrothermarchaeota in Hydrothermal Sediment.</title>
        <authorList>
            <person name="Zhou Z."/>
            <person name="Liu Y."/>
            <person name="Xu W."/>
            <person name="Pan J."/>
            <person name="Luo Z.H."/>
            <person name="Li M."/>
        </authorList>
    </citation>
    <scope>NUCLEOTIDE SEQUENCE [LARGE SCALE GENOMIC DNA]</scope>
    <source>
        <strain evidence="2">SpSt-855</strain>
    </source>
</reference>
<name>A0A7V4XS46_9BACT</name>
<organism evidence="2">
    <name type="scientific">Acidobacterium capsulatum</name>
    <dbReference type="NCBI Taxonomy" id="33075"/>
    <lineage>
        <taxon>Bacteria</taxon>
        <taxon>Pseudomonadati</taxon>
        <taxon>Acidobacteriota</taxon>
        <taxon>Terriglobia</taxon>
        <taxon>Terriglobales</taxon>
        <taxon>Acidobacteriaceae</taxon>
        <taxon>Acidobacterium</taxon>
    </lineage>
</organism>
<dbReference type="CDD" id="cd07247">
    <property type="entry name" value="SgaA_N_like"/>
    <property type="match status" value="1"/>
</dbReference>
<dbReference type="InterPro" id="IPR004360">
    <property type="entry name" value="Glyas_Fos-R_dOase_dom"/>
</dbReference>
<feature type="domain" description="VOC" evidence="1">
    <location>
        <begin position="8"/>
        <end position="124"/>
    </location>
</feature>
<dbReference type="PROSITE" id="PS51819">
    <property type="entry name" value="VOC"/>
    <property type="match status" value="1"/>
</dbReference>
<comment type="caution">
    <text evidence="2">The sequence shown here is derived from an EMBL/GenBank/DDBJ whole genome shotgun (WGS) entry which is preliminary data.</text>
</comment>
<dbReference type="Gene3D" id="3.10.180.10">
    <property type="entry name" value="2,3-Dihydroxybiphenyl 1,2-Dioxygenase, domain 1"/>
    <property type="match status" value="1"/>
</dbReference>
<sequence>MSKFERNAVTWFEIPTVNIERATSYYEAVLGMTLRPWPGAEPCRMFPVGESGVGGCLVERAAHRPAADGTLVYLNVDGKLDQVLERAQQNGGKLLVPRTAIEGGFGFYAVITDSEGNQIGLHSR</sequence>
<dbReference type="SUPFAM" id="SSF54593">
    <property type="entry name" value="Glyoxalase/Bleomycin resistance protein/Dihydroxybiphenyl dioxygenase"/>
    <property type="match status" value="1"/>
</dbReference>
<dbReference type="PANTHER" id="PTHR33993">
    <property type="entry name" value="GLYOXALASE-RELATED"/>
    <property type="match status" value="1"/>
</dbReference>
<dbReference type="Pfam" id="PF00903">
    <property type="entry name" value="Glyoxalase"/>
    <property type="match status" value="1"/>
</dbReference>
<dbReference type="EMBL" id="DTKL01000023">
    <property type="protein sequence ID" value="HGY93966.1"/>
    <property type="molecule type" value="Genomic_DNA"/>
</dbReference>
<evidence type="ECO:0000259" key="1">
    <source>
        <dbReference type="PROSITE" id="PS51819"/>
    </source>
</evidence>
<protein>
    <submittedName>
        <fullName evidence="2">VOC family protein</fullName>
    </submittedName>
</protein>
<dbReference type="PANTHER" id="PTHR33993:SF2">
    <property type="entry name" value="VOC DOMAIN-CONTAINING PROTEIN"/>
    <property type="match status" value="1"/>
</dbReference>
<dbReference type="InterPro" id="IPR052164">
    <property type="entry name" value="Anthracycline_SecMetBiosynth"/>
</dbReference>
<evidence type="ECO:0000313" key="2">
    <source>
        <dbReference type="EMBL" id="HGY93966.1"/>
    </source>
</evidence>
<accession>A0A7V4XS46</accession>
<proteinExistence type="predicted"/>
<dbReference type="InterPro" id="IPR029068">
    <property type="entry name" value="Glyas_Bleomycin-R_OHBP_Dase"/>
</dbReference>
<dbReference type="InterPro" id="IPR037523">
    <property type="entry name" value="VOC_core"/>
</dbReference>